<dbReference type="EMBL" id="SPVF01000142">
    <property type="protein sequence ID" value="TFW19739.1"/>
    <property type="molecule type" value="Genomic_DNA"/>
</dbReference>
<dbReference type="Gene3D" id="1.10.10.60">
    <property type="entry name" value="Homeodomain-like"/>
    <property type="match status" value="2"/>
</dbReference>
<evidence type="ECO:0000313" key="5">
    <source>
        <dbReference type="EMBL" id="TFW19739.1"/>
    </source>
</evidence>
<dbReference type="PANTHER" id="PTHR46796:SF6">
    <property type="entry name" value="ARAC SUBFAMILY"/>
    <property type="match status" value="1"/>
</dbReference>
<dbReference type="GO" id="GO:0043565">
    <property type="term" value="F:sequence-specific DNA binding"/>
    <property type="evidence" value="ECO:0007669"/>
    <property type="project" value="InterPro"/>
</dbReference>
<dbReference type="AlphaFoldDB" id="A0A4Y9SHC7"/>
<dbReference type="InterPro" id="IPR018060">
    <property type="entry name" value="HTH_AraC"/>
</dbReference>
<comment type="caution">
    <text evidence="5">The sequence shown here is derived from an EMBL/GenBank/DDBJ whole genome shotgun (WGS) entry which is preliminary data.</text>
</comment>
<sequence>MKTWDRISSALGCQPAVSTDVRGAMPLRVDRYIFQLNQCEVPSLDSMVLLCLLGGARATVGRKPTSQFNFIPSTSALFQPGFASRWNFGGAVDMAIIHFLDESADNVQRLKRLLGARGRSAHFSDPLVAAGAQQIVSEISRVTQPDLAFVERVSILMVEQVCRVLDGRAGPSGPADALQLGRLQHVLEWMQNHLSEELSNAELAERAGVSESHFRRIFQEAMGVTPHRYVMQLRLEKVRELLTRTSFSIARVAAQCGFNSQSHMTACFNTAYGITPARVRQQARLHAP</sequence>
<keyword evidence="3" id="KW-0804">Transcription</keyword>
<feature type="domain" description="HTH araC/xylS-type" evidence="4">
    <location>
        <begin position="184"/>
        <end position="282"/>
    </location>
</feature>
<keyword evidence="2" id="KW-0238">DNA-binding</keyword>
<dbReference type="GO" id="GO:0003700">
    <property type="term" value="F:DNA-binding transcription factor activity"/>
    <property type="evidence" value="ECO:0007669"/>
    <property type="project" value="InterPro"/>
</dbReference>
<gene>
    <name evidence="5" type="ORF">E4L96_11390</name>
</gene>
<dbReference type="Proteomes" id="UP000298438">
    <property type="component" value="Unassembled WGS sequence"/>
</dbReference>
<dbReference type="PANTHER" id="PTHR46796">
    <property type="entry name" value="HTH-TYPE TRANSCRIPTIONAL ACTIVATOR RHAS-RELATED"/>
    <property type="match status" value="1"/>
</dbReference>
<dbReference type="InterPro" id="IPR050204">
    <property type="entry name" value="AraC_XylS_family_regulators"/>
</dbReference>
<dbReference type="OrthoDB" id="9816344at2"/>
<proteinExistence type="predicted"/>
<dbReference type="InterPro" id="IPR009057">
    <property type="entry name" value="Homeodomain-like_sf"/>
</dbReference>
<keyword evidence="1" id="KW-0805">Transcription regulation</keyword>
<reference evidence="5 6" key="1">
    <citation type="submission" date="2019-03" db="EMBL/GenBank/DDBJ databases">
        <title>Draft Genome Sequence of Massilia arenosa sp. nov., a Novel Massilia Species Isolated from a Sandy-loam Maize Soil.</title>
        <authorList>
            <person name="Raths R."/>
            <person name="Peta V."/>
            <person name="Bucking H."/>
        </authorList>
    </citation>
    <scope>NUCLEOTIDE SEQUENCE [LARGE SCALE GENOMIC DNA]</scope>
    <source>
        <strain evidence="5 6">MC02</strain>
    </source>
</reference>
<evidence type="ECO:0000259" key="4">
    <source>
        <dbReference type="PROSITE" id="PS01124"/>
    </source>
</evidence>
<dbReference type="Pfam" id="PF12833">
    <property type="entry name" value="HTH_18"/>
    <property type="match status" value="1"/>
</dbReference>
<keyword evidence="6" id="KW-1185">Reference proteome</keyword>
<evidence type="ECO:0000256" key="1">
    <source>
        <dbReference type="ARBA" id="ARBA00023015"/>
    </source>
</evidence>
<dbReference type="SMART" id="SM00342">
    <property type="entry name" value="HTH_ARAC"/>
    <property type="match status" value="1"/>
</dbReference>
<dbReference type="PROSITE" id="PS01124">
    <property type="entry name" value="HTH_ARAC_FAMILY_2"/>
    <property type="match status" value="1"/>
</dbReference>
<protein>
    <submittedName>
        <fullName evidence="5">Helix-turn-helix domain-containing protein</fullName>
    </submittedName>
</protein>
<evidence type="ECO:0000313" key="6">
    <source>
        <dbReference type="Proteomes" id="UP000298438"/>
    </source>
</evidence>
<accession>A0A4Y9SHC7</accession>
<dbReference type="SUPFAM" id="SSF46689">
    <property type="entry name" value="Homeodomain-like"/>
    <property type="match status" value="2"/>
</dbReference>
<evidence type="ECO:0000256" key="3">
    <source>
        <dbReference type="ARBA" id="ARBA00023163"/>
    </source>
</evidence>
<evidence type="ECO:0000256" key="2">
    <source>
        <dbReference type="ARBA" id="ARBA00023125"/>
    </source>
</evidence>
<organism evidence="5 6">
    <name type="scientific">Zemynaea arenosa</name>
    <dbReference type="NCBI Taxonomy" id="2561931"/>
    <lineage>
        <taxon>Bacteria</taxon>
        <taxon>Pseudomonadati</taxon>
        <taxon>Pseudomonadota</taxon>
        <taxon>Betaproteobacteria</taxon>
        <taxon>Burkholderiales</taxon>
        <taxon>Oxalobacteraceae</taxon>
        <taxon>Telluria group</taxon>
        <taxon>Zemynaea</taxon>
    </lineage>
</organism>
<name>A0A4Y9SHC7_9BURK</name>
<dbReference type="RefSeq" id="WP_135207341.1">
    <property type="nucleotide sequence ID" value="NZ_SPVF01000142.1"/>
</dbReference>